<feature type="compositionally biased region" description="Polar residues" evidence="1">
    <location>
        <begin position="185"/>
        <end position="208"/>
    </location>
</feature>
<accession>A0A1B6LTG9</accession>
<feature type="region of interest" description="Disordered" evidence="1">
    <location>
        <begin position="150"/>
        <end position="246"/>
    </location>
</feature>
<reference evidence="3" key="1">
    <citation type="submission" date="2015-11" db="EMBL/GenBank/DDBJ databases">
        <title>De novo transcriptome assembly of four potential Pierce s Disease insect vectors from Arizona vineyards.</title>
        <authorList>
            <person name="Tassone E.E."/>
        </authorList>
    </citation>
    <scope>NUCLEOTIDE SEQUENCE</scope>
</reference>
<dbReference type="EMBL" id="GEBQ01013058">
    <property type="protein sequence ID" value="JAT26919.1"/>
    <property type="molecule type" value="Transcribed_RNA"/>
</dbReference>
<organism evidence="3">
    <name type="scientific">Graphocephala atropunctata</name>
    <dbReference type="NCBI Taxonomy" id="36148"/>
    <lineage>
        <taxon>Eukaryota</taxon>
        <taxon>Metazoa</taxon>
        <taxon>Ecdysozoa</taxon>
        <taxon>Arthropoda</taxon>
        <taxon>Hexapoda</taxon>
        <taxon>Insecta</taxon>
        <taxon>Pterygota</taxon>
        <taxon>Neoptera</taxon>
        <taxon>Paraneoptera</taxon>
        <taxon>Hemiptera</taxon>
        <taxon>Auchenorrhyncha</taxon>
        <taxon>Membracoidea</taxon>
        <taxon>Cicadellidae</taxon>
        <taxon>Cicadellinae</taxon>
        <taxon>Cicadellini</taxon>
        <taxon>Graphocephala</taxon>
    </lineage>
</organism>
<feature type="signal peptide" evidence="2">
    <location>
        <begin position="1"/>
        <end position="41"/>
    </location>
</feature>
<evidence type="ECO:0000256" key="2">
    <source>
        <dbReference type="SAM" id="SignalP"/>
    </source>
</evidence>
<keyword evidence="2" id="KW-0732">Signal</keyword>
<feature type="compositionally biased region" description="Low complexity" evidence="1">
    <location>
        <begin position="161"/>
        <end position="175"/>
    </location>
</feature>
<feature type="compositionally biased region" description="Pro residues" evidence="1">
    <location>
        <begin position="55"/>
        <end position="66"/>
    </location>
</feature>
<name>A0A1B6LTG9_9HEMI</name>
<gene>
    <name evidence="3" type="ORF">g.11632</name>
</gene>
<proteinExistence type="predicted"/>
<evidence type="ECO:0000256" key="1">
    <source>
        <dbReference type="SAM" id="MobiDB-lite"/>
    </source>
</evidence>
<sequence>YSSSFPPSLSQFLLRARPVNMNIRTTLWVVVLAAAALAVSAEDDYEYEDEAAAPAPAPAPVKPLRPSPLLRQARGPVIGRPAPKSTVTQKTTTTTTEAPPPEYDEEELEEDILPEDEAATTTTEAPKRGFKNGVLRPFRSNADLIETLKRRRQQHHGGGSSYSTTTSTAAPAPTSEKSFKGARRASSNKISPAADQTGSTSETKSTVNGRRFGPRAGKVTETPVEDEPAMEEQPSRSRLFGRGRRV</sequence>
<feature type="region of interest" description="Disordered" evidence="1">
    <location>
        <begin position="50"/>
        <end position="110"/>
    </location>
</feature>
<dbReference type="AlphaFoldDB" id="A0A1B6LTG9"/>
<evidence type="ECO:0000313" key="3">
    <source>
        <dbReference type="EMBL" id="JAT26919.1"/>
    </source>
</evidence>
<feature type="chain" id="PRO_5008587632" evidence="2">
    <location>
        <begin position="42"/>
        <end position="246"/>
    </location>
</feature>
<protein>
    <submittedName>
        <fullName evidence="3">Uncharacterized protein</fullName>
    </submittedName>
</protein>
<feature type="non-terminal residue" evidence="3">
    <location>
        <position position="1"/>
    </location>
</feature>